<reference evidence="5" key="2">
    <citation type="submission" date="2020-03" db="EMBL/GenBank/DDBJ databases">
        <title>Walnut 2.0.</title>
        <authorList>
            <person name="Marrano A."/>
            <person name="Britton M."/>
            <person name="Zimin A.V."/>
            <person name="Zaini P.A."/>
            <person name="Workman R."/>
            <person name="Puiu D."/>
            <person name="Bianco L."/>
            <person name="Allen B.J."/>
            <person name="Troggio M."/>
            <person name="Leslie C.A."/>
            <person name="Timp W."/>
            <person name="Dendekar A."/>
            <person name="Salzberg S.L."/>
            <person name="Neale D.B."/>
        </authorList>
    </citation>
    <scope>NUCLEOTIDE SEQUENCE</scope>
    <source>
        <tissue evidence="5">Leaves</tissue>
    </source>
</reference>
<protein>
    <recommendedName>
        <fullName evidence="4">SMP domain-containing protein</fullName>
    </recommendedName>
</protein>
<comment type="caution">
    <text evidence="5">The sequence shown here is derived from an EMBL/GenBank/DDBJ whole genome shotgun (WGS) entry which is preliminary data.</text>
</comment>
<dbReference type="InterPro" id="IPR007011">
    <property type="entry name" value="LEA_SMP_dom"/>
</dbReference>
<organism evidence="5 6">
    <name type="scientific">Juglans regia</name>
    <name type="common">English walnut</name>
    <dbReference type="NCBI Taxonomy" id="51240"/>
    <lineage>
        <taxon>Eukaryota</taxon>
        <taxon>Viridiplantae</taxon>
        <taxon>Streptophyta</taxon>
        <taxon>Embryophyta</taxon>
        <taxon>Tracheophyta</taxon>
        <taxon>Spermatophyta</taxon>
        <taxon>Magnoliopsida</taxon>
        <taxon>eudicotyledons</taxon>
        <taxon>Gunneridae</taxon>
        <taxon>Pentapetalae</taxon>
        <taxon>rosids</taxon>
        <taxon>fabids</taxon>
        <taxon>Fagales</taxon>
        <taxon>Juglandaceae</taxon>
        <taxon>Juglans</taxon>
    </lineage>
</organism>
<dbReference type="Gramene" id="Jr08_22370_p1">
    <property type="protein sequence ID" value="cds.Jr08_22370_p1"/>
    <property type="gene ID" value="Jr08_22370"/>
</dbReference>
<evidence type="ECO:0000313" key="6">
    <source>
        <dbReference type="Proteomes" id="UP000619265"/>
    </source>
</evidence>
<name>A0A833XBQ5_JUGRE</name>
<dbReference type="InterPro" id="IPR042971">
    <property type="entry name" value="LEA_SMP"/>
</dbReference>
<dbReference type="EMBL" id="LIHL02000008">
    <property type="protein sequence ID" value="KAF5463516.1"/>
    <property type="molecule type" value="Genomic_DNA"/>
</dbReference>
<keyword evidence="2" id="KW-0677">Repeat</keyword>
<sequence length="312" mass="33009">DHTTLRFLESQSPTCPIVALHHVFRTIPTRLSSFHVSHFPNRGKEGKKLKRMSHQQQQQRPQHEPIKYGDVFPIEGELAGKTVAPRDAAMMQTAENEMLGHIQKGGAAATMQSAAMRNERAGFVGYNDVTDDAGDRGVSITETDLPGKRLIVESIAGQVVDQFSQRAPLAAATLFEEGGGGGRGQGDAITIGEALEATVMTAGSKPVEQSDAAAIQAEVRATGRTNVVPLGVAAAAQSAATLNARTTRDEDKTKLADVLANATSKLPTDEAVTRRDAEGVTGAEMRNNPDLTTHPAGVAASMTAAARLNLNK</sequence>
<dbReference type="Pfam" id="PF04927">
    <property type="entry name" value="SMP"/>
    <property type="match status" value="3"/>
</dbReference>
<feature type="domain" description="SMP" evidence="4">
    <location>
        <begin position="66"/>
        <end position="121"/>
    </location>
</feature>
<comment type="similarity">
    <text evidence="1">Belongs to the LEA type SMP family.</text>
</comment>
<dbReference type="Proteomes" id="UP000619265">
    <property type="component" value="Unassembled WGS sequence"/>
</dbReference>
<evidence type="ECO:0000256" key="3">
    <source>
        <dbReference type="SAM" id="MobiDB-lite"/>
    </source>
</evidence>
<evidence type="ECO:0000256" key="2">
    <source>
        <dbReference type="ARBA" id="ARBA00022737"/>
    </source>
</evidence>
<evidence type="ECO:0000313" key="5">
    <source>
        <dbReference type="EMBL" id="KAF5463516.1"/>
    </source>
</evidence>
<dbReference type="AlphaFoldDB" id="A0A833XBQ5"/>
<dbReference type="PANTHER" id="PTHR31174">
    <property type="entry name" value="SEED MATURATION FAMILY PROTEIN"/>
    <property type="match status" value="1"/>
</dbReference>
<feature type="domain" description="SMP" evidence="4">
    <location>
        <begin position="253"/>
        <end position="310"/>
    </location>
</feature>
<dbReference type="PANTHER" id="PTHR31174:SF34">
    <property type="entry name" value="LATE EMBRYOGENESIS ABUNDANT PROTEIN 47"/>
    <property type="match status" value="1"/>
</dbReference>
<evidence type="ECO:0000259" key="4">
    <source>
        <dbReference type="Pfam" id="PF04927"/>
    </source>
</evidence>
<feature type="region of interest" description="Disordered" evidence="3">
    <location>
        <begin position="36"/>
        <end position="64"/>
    </location>
</feature>
<feature type="domain" description="SMP" evidence="4">
    <location>
        <begin position="189"/>
        <end position="245"/>
    </location>
</feature>
<accession>A0A833XBQ5</accession>
<evidence type="ECO:0000256" key="1">
    <source>
        <dbReference type="ARBA" id="ARBA00010733"/>
    </source>
</evidence>
<proteinExistence type="inferred from homology"/>
<gene>
    <name evidence="5" type="ORF">F2P56_019422</name>
</gene>
<feature type="non-terminal residue" evidence="5">
    <location>
        <position position="1"/>
    </location>
</feature>
<reference evidence="5" key="1">
    <citation type="submission" date="2015-10" db="EMBL/GenBank/DDBJ databases">
        <authorList>
            <person name="Martinez-Garcia P.J."/>
            <person name="Crepeau M.W."/>
            <person name="Puiu D."/>
            <person name="Gonzalez-Ibeas D."/>
            <person name="Whalen J."/>
            <person name="Stevens K."/>
            <person name="Paul R."/>
            <person name="Butterfield T."/>
            <person name="Britton M."/>
            <person name="Reagan R."/>
            <person name="Chakraborty S."/>
            <person name="Walawage S.L."/>
            <person name="Vasquez-Gross H.A."/>
            <person name="Cardeno C."/>
            <person name="Famula R."/>
            <person name="Pratt K."/>
            <person name="Kuruganti S."/>
            <person name="Aradhya M.K."/>
            <person name="Leslie C.A."/>
            <person name="Dandekar A.M."/>
            <person name="Salzberg S.L."/>
            <person name="Wegrzyn J.L."/>
            <person name="Langley C.H."/>
            <person name="Neale D.B."/>
        </authorList>
    </citation>
    <scope>NUCLEOTIDE SEQUENCE</scope>
    <source>
        <tissue evidence="5">Leaves</tissue>
    </source>
</reference>